<comment type="caution">
    <text evidence="10">The sequence shown here is derived from an EMBL/GenBank/DDBJ whole genome shotgun (WGS) entry which is preliminary data.</text>
</comment>
<dbReference type="Gene3D" id="3.40.109.10">
    <property type="entry name" value="NADH Oxidase"/>
    <property type="match status" value="1"/>
</dbReference>
<feature type="binding site" description="in other chain" evidence="8">
    <location>
        <begin position="10"/>
        <end position="12"/>
    </location>
    <ligand>
        <name>FMN</name>
        <dbReference type="ChEBI" id="CHEBI:58210"/>
        <note>ligand shared between dimeric partners</note>
    </ligand>
</feature>
<name>A0A2T2X6Q9_9FIRM</name>
<evidence type="ECO:0000256" key="4">
    <source>
        <dbReference type="ARBA" id="ARBA00022857"/>
    </source>
</evidence>
<dbReference type="InterPro" id="IPR000415">
    <property type="entry name" value="Nitroreductase-like"/>
</dbReference>
<evidence type="ECO:0000256" key="8">
    <source>
        <dbReference type="PIRSR" id="PIRSR000232-1"/>
    </source>
</evidence>
<evidence type="ECO:0000256" key="6">
    <source>
        <dbReference type="ARBA" id="ARBA00023027"/>
    </source>
</evidence>
<dbReference type="Pfam" id="PF00881">
    <property type="entry name" value="Nitroreductase"/>
    <property type="match status" value="1"/>
</dbReference>
<dbReference type="InterPro" id="IPR029479">
    <property type="entry name" value="Nitroreductase"/>
</dbReference>
<dbReference type="PANTHER" id="PTHR43821:SF1">
    <property type="entry name" value="NAD(P)H NITROREDUCTASE YDJA-RELATED"/>
    <property type="match status" value="1"/>
</dbReference>
<dbReference type="InterPro" id="IPR026021">
    <property type="entry name" value="YdjA-like"/>
</dbReference>
<dbReference type="PIRSF" id="PIRSF000232">
    <property type="entry name" value="YdjA"/>
    <property type="match status" value="1"/>
</dbReference>
<keyword evidence="5 7" id="KW-0560">Oxidoreductase</keyword>
<keyword evidence="2 7" id="KW-0285">Flavoprotein</keyword>
<dbReference type="CDD" id="cd02135">
    <property type="entry name" value="YdjA-like"/>
    <property type="match status" value="1"/>
</dbReference>
<organism evidence="10 11">
    <name type="scientific">Sulfobacillus benefaciens</name>
    <dbReference type="NCBI Taxonomy" id="453960"/>
    <lineage>
        <taxon>Bacteria</taxon>
        <taxon>Bacillati</taxon>
        <taxon>Bacillota</taxon>
        <taxon>Clostridia</taxon>
        <taxon>Eubacteriales</taxon>
        <taxon>Clostridiales Family XVII. Incertae Sedis</taxon>
        <taxon>Sulfobacillus</taxon>
    </lineage>
</organism>
<dbReference type="Proteomes" id="UP000242699">
    <property type="component" value="Unassembled WGS sequence"/>
</dbReference>
<protein>
    <recommendedName>
        <fullName evidence="7">Putative NAD(P)H nitroreductase</fullName>
        <ecNumber evidence="7">1.-.-.-</ecNumber>
    </recommendedName>
</protein>
<keyword evidence="6 7" id="KW-0520">NAD</keyword>
<evidence type="ECO:0000256" key="1">
    <source>
        <dbReference type="ARBA" id="ARBA00007118"/>
    </source>
</evidence>
<evidence type="ECO:0000256" key="5">
    <source>
        <dbReference type="ARBA" id="ARBA00023002"/>
    </source>
</evidence>
<accession>A0A2T2X6Q9</accession>
<evidence type="ECO:0000259" key="9">
    <source>
        <dbReference type="Pfam" id="PF00881"/>
    </source>
</evidence>
<sequence>MNLYEGLITRRTIHRFRPDPVSDSIISRMLEAAVQAPNHHVTQPWRFVVVKGHSLHKLADYRYAVALEKAHKQNRPHAQRIAEQAREDFASLPAVIAVIQILADDIFQQQEDYAAVSCATYAMMLAAWDHGVGTYWGTGGITRYPPALQLCQVKDNERIVAFVRVGYPHDVPHVPRIPAEDKTSWLS</sequence>
<evidence type="ECO:0000313" key="10">
    <source>
        <dbReference type="EMBL" id="PSR30194.1"/>
    </source>
</evidence>
<dbReference type="GO" id="GO:0016491">
    <property type="term" value="F:oxidoreductase activity"/>
    <property type="evidence" value="ECO:0007669"/>
    <property type="project" value="UniProtKB-UniRule"/>
</dbReference>
<dbReference type="InterPro" id="IPR052530">
    <property type="entry name" value="NAD(P)H_nitroreductase"/>
</dbReference>
<comment type="similarity">
    <text evidence="1 7">Belongs to the nitroreductase family.</text>
</comment>
<dbReference type="AlphaFoldDB" id="A0A2T2X6Q9"/>
<feature type="binding site" evidence="8">
    <location>
        <position position="39"/>
    </location>
    <ligand>
        <name>FMN</name>
        <dbReference type="ChEBI" id="CHEBI:58210"/>
        <note>ligand shared between dimeric partners</note>
    </ligand>
</feature>
<keyword evidence="4 7" id="KW-0521">NADP</keyword>
<dbReference type="PANTHER" id="PTHR43821">
    <property type="entry name" value="NAD(P)H NITROREDUCTASE YDJA-RELATED"/>
    <property type="match status" value="1"/>
</dbReference>
<gene>
    <name evidence="10" type="ORF">C7B43_06705</name>
</gene>
<proteinExistence type="inferred from homology"/>
<evidence type="ECO:0000256" key="3">
    <source>
        <dbReference type="ARBA" id="ARBA00022643"/>
    </source>
</evidence>
<dbReference type="SUPFAM" id="SSF55469">
    <property type="entry name" value="FMN-dependent nitroreductase-like"/>
    <property type="match status" value="1"/>
</dbReference>
<dbReference type="EC" id="1.-.-.-" evidence="7"/>
<keyword evidence="3 7" id="KW-0288">FMN</keyword>
<evidence type="ECO:0000256" key="2">
    <source>
        <dbReference type="ARBA" id="ARBA00022630"/>
    </source>
</evidence>
<feature type="domain" description="Nitroreductase" evidence="9">
    <location>
        <begin position="9"/>
        <end position="167"/>
    </location>
</feature>
<feature type="binding site" description="in other chain" evidence="8">
    <location>
        <begin position="136"/>
        <end position="138"/>
    </location>
    <ligand>
        <name>FMN</name>
        <dbReference type="ChEBI" id="CHEBI:58210"/>
        <note>ligand shared between dimeric partners</note>
    </ligand>
</feature>
<dbReference type="EMBL" id="PXYT01000012">
    <property type="protein sequence ID" value="PSR30194.1"/>
    <property type="molecule type" value="Genomic_DNA"/>
</dbReference>
<reference evidence="10 11" key="1">
    <citation type="journal article" date="2014" name="BMC Genomics">
        <title>Comparison of environmental and isolate Sulfobacillus genomes reveals diverse carbon, sulfur, nitrogen, and hydrogen metabolisms.</title>
        <authorList>
            <person name="Justice N.B."/>
            <person name="Norman A."/>
            <person name="Brown C.T."/>
            <person name="Singh A."/>
            <person name="Thomas B.C."/>
            <person name="Banfield J.F."/>
        </authorList>
    </citation>
    <scope>NUCLEOTIDE SEQUENCE [LARGE SCALE GENOMIC DNA]</scope>
    <source>
        <strain evidence="10">AMDSBA1</strain>
    </source>
</reference>
<evidence type="ECO:0000256" key="7">
    <source>
        <dbReference type="PIRNR" id="PIRNR000232"/>
    </source>
</evidence>
<evidence type="ECO:0000313" key="11">
    <source>
        <dbReference type="Proteomes" id="UP000242699"/>
    </source>
</evidence>
<comment type="cofactor">
    <cofactor evidence="8">
        <name>FMN</name>
        <dbReference type="ChEBI" id="CHEBI:58210"/>
    </cofactor>
    <text evidence="8">Binds 1 FMN per subunit.</text>
</comment>